<accession>B1VTD3</accession>
<dbReference type="GO" id="GO:0005975">
    <property type="term" value="P:carbohydrate metabolic process"/>
    <property type="evidence" value="ECO:0007669"/>
    <property type="project" value="UniProtKB-ARBA"/>
</dbReference>
<evidence type="ECO:0000256" key="5">
    <source>
        <dbReference type="SAM" id="MobiDB-lite"/>
    </source>
</evidence>
<evidence type="ECO:0000256" key="3">
    <source>
        <dbReference type="ARBA" id="ARBA00022801"/>
    </source>
</evidence>
<feature type="region of interest" description="Disordered" evidence="5">
    <location>
        <begin position="291"/>
        <end position="318"/>
    </location>
</feature>
<comment type="subcellular location">
    <subcellularLocation>
        <location evidence="1">Cytoplasm</location>
    </subcellularLocation>
</comment>
<evidence type="ECO:0000259" key="6">
    <source>
        <dbReference type="Pfam" id="PF11806"/>
    </source>
</evidence>
<dbReference type="eggNOG" id="COG2382">
    <property type="taxonomic scope" value="Bacteria"/>
</dbReference>
<dbReference type="PATRIC" id="fig|455632.4.peg.4270"/>
<dbReference type="InterPro" id="IPR000801">
    <property type="entry name" value="Esterase-like"/>
</dbReference>
<feature type="compositionally biased region" description="Gly residues" evidence="5">
    <location>
        <begin position="297"/>
        <end position="307"/>
    </location>
</feature>
<dbReference type="GO" id="GO:0005737">
    <property type="term" value="C:cytoplasm"/>
    <property type="evidence" value="ECO:0007669"/>
    <property type="project" value="UniProtKB-SubCell"/>
</dbReference>
<feature type="domain" description="Enterochelin esterase N-terminal" evidence="6">
    <location>
        <begin position="66"/>
        <end position="181"/>
    </location>
</feature>
<feature type="compositionally biased region" description="Basic and acidic residues" evidence="5">
    <location>
        <begin position="395"/>
        <end position="406"/>
    </location>
</feature>
<dbReference type="SUPFAM" id="SSF53474">
    <property type="entry name" value="alpha/beta-Hydrolases"/>
    <property type="match status" value="1"/>
</dbReference>
<dbReference type="HOGENOM" id="CLU_024314_3_0_11"/>
<dbReference type="PANTHER" id="PTHR48098:SF3">
    <property type="entry name" value="IRON(III) ENTEROBACTIN ESTERASE"/>
    <property type="match status" value="1"/>
</dbReference>
<dbReference type="Proteomes" id="UP000001685">
    <property type="component" value="Chromosome"/>
</dbReference>
<sequence length="489" mass="50290">MSDAARAADAAPRPVTGPRIARLARQLEAARDAAARDALTEAFWEGAARTGTPLVEPLDADPGHRAVTFLWRGHRATRQVLLMATGIGDHGRRADTLLHHLPGTDVWYLGYRLRADHRGSYRLVADISPGPAPADPALLQRRLAALTAHGVADPLNPCRLPVRRRAGESSVFALPEAPAQPFAGRRPGIRRGAVERHTVAGRAPGEAREVWTYLPPEGAGLSGAGRHSGADRSGTGLSGADRSGSGRPVPGPLPVLVLCDGGMWFGRLGFQDTLDALIADGALPPLVVLSPDAEDTGAGGGGTGAGDVGPRPGEPGGSEARAALAAFLTDALLPWARTRWPLTADADRTAVSGQGVGGTTALYAALTRPERFGRVLVQSPAPGGPPGDGHQAPGEADRPLDGRDQALDGLAPGPDGQDRAPAGGARSCGPVVHLALGLHDGAASAAHGAALVPALRARGHRVVRTVYNGGPDHACWQGLLADALVAAFR</sequence>
<dbReference type="InterPro" id="IPR013783">
    <property type="entry name" value="Ig-like_fold"/>
</dbReference>
<dbReference type="GO" id="GO:0005506">
    <property type="term" value="F:iron ion binding"/>
    <property type="evidence" value="ECO:0007669"/>
    <property type="project" value="InterPro"/>
</dbReference>
<evidence type="ECO:0000256" key="2">
    <source>
        <dbReference type="ARBA" id="ARBA00022490"/>
    </source>
</evidence>
<dbReference type="InterPro" id="IPR050583">
    <property type="entry name" value="Mycobacterial_A85_antigen"/>
</dbReference>
<dbReference type="EMBL" id="AP009493">
    <property type="protein sequence ID" value="BAG21023.1"/>
    <property type="molecule type" value="Genomic_DNA"/>
</dbReference>
<evidence type="ECO:0000256" key="4">
    <source>
        <dbReference type="ARBA" id="ARBA00024201"/>
    </source>
</evidence>
<dbReference type="Pfam" id="PF11806">
    <property type="entry name" value="Enterochelin_N"/>
    <property type="match status" value="1"/>
</dbReference>
<organism evidence="7 8">
    <name type="scientific">Streptomyces griseus subsp. griseus (strain JCM 4626 / CBS 651.72 / NBRC 13350 / KCC S-0626 / ISP 5235)</name>
    <dbReference type="NCBI Taxonomy" id="455632"/>
    <lineage>
        <taxon>Bacteria</taxon>
        <taxon>Bacillati</taxon>
        <taxon>Actinomycetota</taxon>
        <taxon>Actinomycetes</taxon>
        <taxon>Kitasatosporales</taxon>
        <taxon>Streptomycetaceae</taxon>
        <taxon>Streptomyces</taxon>
    </lineage>
</organism>
<dbReference type="GO" id="GO:0006826">
    <property type="term" value="P:iron ion transport"/>
    <property type="evidence" value="ECO:0007669"/>
    <property type="project" value="InterPro"/>
</dbReference>
<gene>
    <name evidence="7" type="ordered locus">SGR_4194</name>
</gene>
<dbReference type="AlphaFoldDB" id="B1VTD3"/>
<dbReference type="InterPro" id="IPR029058">
    <property type="entry name" value="AB_hydrolase_fold"/>
</dbReference>
<comment type="similarity">
    <text evidence="4">Belongs to the Fes family.</text>
</comment>
<protein>
    <submittedName>
        <fullName evidence="7">Esterase</fullName>
    </submittedName>
</protein>
<proteinExistence type="inferred from homology"/>
<feature type="region of interest" description="Disordered" evidence="5">
    <location>
        <begin position="376"/>
        <end position="426"/>
    </location>
</feature>
<evidence type="ECO:0000313" key="7">
    <source>
        <dbReference type="EMBL" id="BAG21023.1"/>
    </source>
</evidence>
<dbReference type="GO" id="GO:0008849">
    <property type="term" value="F:enterochelin esterase activity"/>
    <property type="evidence" value="ECO:0007669"/>
    <property type="project" value="InterPro"/>
</dbReference>
<reference evidence="8" key="1">
    <citation type="journal article" date="2008" name="J. Bacteriol.">
        <title>Genome sequence of the streptomycin-producing microorganism Streptomyces griseus IFO 13350.</title>
        <authorList>
            <person name="Ohnishi Y."/>
            <person name="Ishikawa J."/>
            <person name="Hara H."/>
            <person name="Suzuki H."/>
            <person name="Ikenoya M."/>
            <person name="Ikeda H."/>
            <person name="Yamashita A."/>
            <person name="Hattori M."/>
            <person name="Horinouchi S."/>
        </authorList>
    </citation>
    <scope>NUCLEOTIDE SEQUENCE [LARGE SCALE GENOMIC DNA]</scope>
    <source>
        <strain evidence="8">JCM 4626 / NBRC 13350</strain>
    </source>
</reference>
<dbReference type="ESTHER" id="strgg-b1vtd3">
    <property type="family name" value="A85-IroE-IroD-Fes-Yiel"/>
</dbReference>
<dbReference type="InterPro" id="IPR021764">
    <property type="entry name" value="Enterochelin_esterase_N"/>
</dbReference>
<evidence type="ECO:0000313" key="8">
    <source>
        <dbReference type="Proteomes" id="UP000001685"/>
    </source>
</evidence>
<feature type="region of interest" description="Disordered" evidence="5">
    <location>
        <begin position="218"/>
        <end position="249"/>
    </location>
</feature>
<dbReference type="PANTHER" id="PTHR48098">
    <property type="entry name" value="ENTEROCHELIN ESTERASE-RELATED"/>
    <property type="match status" value="1"/>
</dbReference>
<dbReference type="SUPFAM" id="SSF81296">
    <property type="entry name" value="E set domains"/>
    <property type="match status" value="1"/>
</dbReference>
<dbReference type="Gene3D" id="2.60.40.10">
    <property type="entry name" value="Immunoglobulins"/>
    <property type="match status" value="1"/>
</dbReference>
<name>B1VTD3_STRGG</name>
<dbReference type="RefSeq" id="WP_012380420.1">
    <property type="nucleotide sequence ID" value="NC_010572.1"/>
</dbReference>
<dbReference type="Gene3D" id="3.40.50.1820">
    <property type="entry name" value="alpha/beta hydrolase"/>
    <property type="match status" value="1"/>
</dbReference>
<keyword evidence="2" id="KW-0963">Cytoplasm</keyword>
<evidence type="ECO:0000256" key="1">
    <source>
        <dbReference type="ARBA" id="ARBA00004496"/>
    </source>
</evidence>
<dbReference type="InterPro" id="IPR014756">
    <property type="entry name" value="Ig_E-set"/>
</dbReference>
<dbReference type="Pfam" id="PF00756">
    <property type="entry name" value="Esterase"/>
    <property type="match status" value="1"/>
</dbReference>
<keyword evidence="3" id="KW-0378">Hydrolase</keyword>
<dbReference type="KEGG" id="sgr:SGR_4194"/>